<protein>
    <submittedName>
        <fullName evidence="1">Uncharacterized protein</fullName>
    </submittedName>
</protein>
<dbReference type="AlphaFoldDB" id="A0A8X6I4R4"/>
<sequence>MGNLSLQGAHATVFQVEDKIEAIIEKLEVWHHRLNSKRDTFLEAFLNLKDFLYFNEEKFTEEDTMLFTQNLLNVKQRFRKYLFVSKQKITELYNCSIGVCEHDGLTSKEQ</sequence>
<proteinExistence type="predicted"/>
<comment type="caution">
    <text evidence="1">The sequence shown here is derived from an EMBL/GenBank/DDBJ whole genome shotgun (WGS) entry which is preliminary data.</text>
</comment>
<gene>
    <name evidence="1" type="ORF">TNIN_411431</name>
</gene>
<dbReference type="EMBL" id="BMAV01024127">
    <property type="protein sequence ID" value="GFS30316.1"/>
    <property type="molecule type" value="Genomic_DNA"/>
</dbReference>
<reference evidence="1" key="1">
    <citation type="submission" date="2020-08" db="EMBL/GenBank/DDBJ databases">
        <title>Multicomponent nature underlies the extraordinary mechanical properties of spider dragline silk.</title>
        <authorList>
            <person name="Kono N."/>
            <person name="Nakamura H."/>
            <person name="Mori M."/>
            <person name="Yoshida Y."/>
            <person name="Ohtoshi R."/>
            <person name="Malay A.D."/>
            <person name="Moran D.A.P."/>
            <person name="Tomita M."/>
            <person name="Numata K."/>
            <person name="Arakawa K."/>
        </authorList>
    </citation>
    <scope>NUCLEOTIDE SEQUENCE</scope>
</reference>
<evidence type="ECO:0000313" key="1">
    <source>
        <dbReference type="EMBL" id="GFS30316.1"/>
    </source>
</evidence>
<organism evidence="1 2">
    <name type="scientific">Trichonephila inaurata madagascariensis</name>
    <dbReference type="NCBI Taxonomy" id="2747483"/>
    <lineage>
        <taxon>Eukaryota</taxon>
        <taxon>Metazoa</taxon>
        <taxon>Ecdysozoa</taxon>
        <taxon>Arthropoda</taxon>
        <taxon>Chelicerata</taxon>
        <taxon>Arachnida</taxon>
        <taxon>Araneae</taxon>
        <taxon>Araneomorphae</taxon>
        <taxon>Entelegynae</taxon>
        <taxon>Araneoidea</taxon>
        <taxon>Nephilidae</taxon>
        <taxon>Trichonephila</taxon>
        <taxon>Trichonephila inaurata</taxon>
    </lineage>
</organism>
<keyword evidence="2" id="KW-1185">Reference proteome</keyword>
<accession>A0A8X6I4R4</accession>
<name>A0A8X6I4R4_9ARAC</name>
<dbReference type="OrthoDB" id="6423979at2759"/>
<dbReference type="Proteomes" id="UP000886998">
    <property type="component" value="Unassembled WGS sequence"/>
</dbReference>
<evidence type="ECO:0000313" key="2">
    <source>
        <dbReference type="Proteomes" id="UP000886998"/>
    </source>
</evidence>